<proteinExistence type="predicted"/>
<keyword evidence="1" id="KW-0812">Transmembrane</keyword>
<sequence length="142" mass="14319">MFKALTKFVSEARDLPAKLMIAATVAPLTVTQALAQEGAANVRGALQANQSGLEAVAGSSFTGEGAQQAATNFTNVLLYGAGAIGIALVIVGIYQLWKHQKEGDQARGSAGQGIAMIVIGGLMTIPAIVTAIAPQILVGAGS</sequence>
<evidence type="ECO:0000256" key="1">
    <source>
        <dbReference type="SAM" id="Phobius"/>
    </source>
</evidence>
<feature type="transmembrane region" description="Helical" evidence="1">
    <location>
        <begin position="114"/>
        <end position="137"/>
    </location>
</feature>
<dbReference type="Proteomes" id="UP001198571">
    <property type="component" value="Unassembled WGS sequence"/>
</dbReference>
<comment type="caution">
    <text evidence="2">The sequence shown here is derived from an EMBL/GenBank/DDBJ whole genome shotgun (WGS) entry which is preliminary data.</text>
</comment>
<dbReference type="RefSeq" id="WP_226937197.1">
    <property type="nucleotide sequence ID" value="NZ_JACDXX010000019.1"/>
</dbReference>
<organism evidence="2 3">
    <name type="scientific">Pseudogemmobacter faecipullorum</name>
    <dbReference type="NCBI Taxonomy" id="2755041"/>
    <lineage>
        <taxon>Bacteria</taxon>
        <taxon>Pseudomonadati</taxon>
        <taxon>Pseudomonadota</taxon>
        <taxon>Alphaproteobacteria</taxon>
        <taxon>Rhodobacterales</taxon>
        <taxon>Paracoccaceae</taxon>
        <taxon>Pseudogemmobacter</taxon>
    </lineage>
</organism>
<evidence type="ECO:0000313" key="2">
    <source>
        <dbReference type="EMBL" id="MCB5411746.1"/>
    </source>
</evidence>
<accession>A0ABS8CQV5</accession>
<keyword evidence="3" id="KW-1185">Reference proteome</keyword>
<protein>
    <submittedName>
        <fullName evidence="2">Uncharacterized protein</fullName>
    </submittedName>
</protein>
<evidence type="ECO:0000313" key="3">
    <source>
        <dbReference type="Proteomes" id="UP001198571"/>
    </source>
</evidence>
<gene>
    <name evidence="2" type="ORF">H0485_17270</name>
</gene>
<feature type="transmembrane region" description="Helical" evidence="1">
    <location>
        <begin position="76"/>
        <end position="94"/>
    </location>
</feature>
<keyword evidence="1" id="KW-1133">Transmembrane helix</keyword>
<keyword evidence="1" id="KW-0472">Membrane</keyword>
<dbReference type="EMBL" id="JACDXX010000019">
    <property type="protein sequence ID" value="MCB5411746.1"/>
    <property type="molecule type" value="Genomic_DNA"/>
</dbReference>
<reference evidence="2 3" key="1">
    <citation type="submission" date="2020-07" db="EMBL/GenBank/DDBJ databases">
        <title>Pseudogemmobacter sp. nov., isolated from poultry manure in Taiwan.</title>
        <authorList>
            <person name="Lin S.-Y."/>
            <person name="Tang Y.-S."/>
            <person name="Young C.-C."/>
        </authorList>
    </citation>
    <scope>NUCLEOTIDE SEQUENCE [LARGE SCALE GENOMIC DNA]</scope>
    <source>
        <strain evidence="2 3">CC-YST710</strain>
    </source>
</reference>
<name>A0ABS8CQV5_9RHOB</name>